<dbReference type="Gene3D" id="3.90.70.10">
    <property type="entry name" value="Cysteine proteinases"/>
    <property type="match status" value="1"/>
</dbReference>
<reference evidence="3" key="1">
    <citation type="submission" date="2019-10" db="EMBL/GenBank/DDBJ databases">
        <title>Lacipirellula parvula gen. nov., sp. nov., representing a lineage of planctomycetes widespread in freshwater anoxic habitats, and description of the family Lacipirellulaceae.</title>
        <authorList>
            <person name="Dedysh S.N."/>
            <person name="Kulichevskaya I.S."/>
            <person name="Beletsky A.V."/>
            <person name="Rakitin A.L."/>
            <person name="Mardanov A.V."/>
            <person name="Ivanova A.A."/>
            <person name="Saltykova V.X."/>
            <person name="Rijpstra W.I.C."/>
            <person name="Sinninghe Damste J.S."/>
            <person name="Ravin N.V."/>
        </authorList>
    </citation>
    <scope>NUCLEOTIDE SEQUENCE [LARGE SCALE GENOMIC DNA]</scope>
    <source>
        <strain evidence="3">PX69</strain>
    </source>
</reference>
<dbReference type="KEGG" id="lpav:PLANPX_5196"/>
<dbReference type="AlphaFoldDB" id="A0A5K7XFD5"/>
<organism evidence="2 3">
    <name type="scientific">Lacipirellula parvula</name>
    <dbReference type="NCBI Taxonomy" id="2650471"/>
    <lineage>
        <taxon>Bacteria</taxon>
        <taxon>Pseudomonadati</taxon>
        <taxon>Planctomycetota</taxon>
        <taxon>Planctomycetia</taxon>
        <taxon>Pirellulales</taxon>
        <taxon>Lacipirellulaceae</taxon>
        <taxon>Lacipirellula</taxon>
    </lineage>
</organism>
<dbReference type="CDD" id="cd02619">
    <property type="entry name" value="Peptidase_C1"/>
    <property type="match status" value="1"/>
</dbReference>
<protein>
    <recommendedName>
        <fullName evidence="1">Peptidase C1A papain C-terminal domain-containing protein</fullName>
    </recommendedName>
</protein>
<evidence type="ECO:0000259" key="1">
    <source>
        <dbReference type="Pfam" id="PF00112"/>
    </source>
</evidence>
<keyword evidence="3" id="KW-1185">Reference proteome</keyword>
<sequence>MGWIPDLPDPRDFTYRSTAVLPLLVRLNRTQSETLPDEVDLRRDEEVDYFTDVEDQGTLNSSAAFAVLSLIEYFERRVRGHTFEGSKLFLYKVTRNLRQKRPANCLGSHSREDTGADLRTTLKVMTRVGAPPEEIAPYEMERFDQEPSAFQYALARPLTDVRYFRLDEPTQDASILWEVITSFLSAGFPIAIGFPVPTSLTIDPDIPYRSSLERIRGGQAVVAVGYRKDHLGRGQHAILIRSSWGSHWGDGGNGWLPFTYLRNRMARDLWTLISPRWLEPGELLQPTVSTVR</sequence>
<dbReference type="EMBL" id="AP021861">
    <property type="protein sequence ID" value="BBO35584.1"/>
    <property type="molecule type" value="Genomic_DNA"/>
</dbReference>
<dbReference type="GO" id="GO:0008234">
    <property type="term" value="F:cysteine-type peptidase activity"/>
    <property type="evidence" value="ECO:0007669"/>
    <property type="project" value="InterPro"/>
</dbReference>
<dbReference type="Pfam" id="PF00112">
    <property type="entry name" value="Peptidase_C1"/>
    <property type="match status" value="1"/>
</dbReference>
<feature type="domain" description="Peptidase C1A papain C-terminal" evidence="1">
    <location>
        <begin position="35"/>
        <end position="255"/>
    </location>
</feature>
<dbReference type="InterPro" id="IPR038765">
    <property type="entry name" value="Papain-like_cys_pep_sf"/>
</dbReference>
<dbReference type="GO" id="GO:0006508">
    <property type="term" value="P:proteolysis"/>
    <property type="evidence" value="ECO:0007669"/>
    <property type="project" value="InterPro"/>
</dbReference>
<dbReference type="Proteomes" id="UP000326837">
    <property type="component" value="Chromosome"/>
</dbReference>
<gene>
    <name evidence="2" type="ORF">PLANPX_5196</name>
</gene>
<name>A0A5K7XFD5_9BACT</name>
<evidence type="ECO:0000313" key="2">
    <source>
        <dbReference type="EMBL" id="BBO35584.1"/>
    </source>
</evidence>
<proteinExistence type="predicted"/>
<dbReference type="SUPFAM" id="SSF54001">
    <property type="entry name" value="Cysteine proteinases"/>
    <property type="match status" value="1"/>
</dbReference>
<accession>A0A5K7XFD5</accession>
<dbReference type="InterPro" id="IPR000668">
    <property type="entry name" value="Peptidase_C1A_C"/>
</dbReference>
<evidence type="ECO:0000313" key="3">
    <source>
        <dbReference type="Proteomes" id="UP000326837"/>
    </source>
</evidence>